<accession>A0A1B7WHX9</accession>
<dbReference type="Proteomes" id="UP000092093">
    <property type="component" value="Unassembled WGS sequence"/>
</dbReference>
<comment type="caution">
    <text evidence="1">The sequence shown here is derived from an EMBL/GenBank/DDBJ whole genome shotgun (WGS) entry which is preliminary data.</text>
</comment>
<name>A0A1B7WHX9_APHFL</name>
<organism evidence="1 2">
    <name type="scientific">Aphanizomenon flos-aquae WA102</name>
    <dbReference type="NCBI Taxonomy" id="1710896"/>
    <lineage>
        <taxon>Bacteria</taxon>
        <taxon>Bacillati</taxon>
        <taxon>Cyanobacteriota</taxon>
        <taxon>Cyanophyceae</taxon>
        <taxon>Nostocales</taxon>
        <taxon>Aphanizomenonaceae</taxon>
        <taxon>Aphanizomenon</taxon>
    </lineage>
</organism>
<dbReference type="EMBL" id="LJOW01000293">
    <property type="protein sequence ID" value="OBQ36769.1"/>
    <property type="molecule type" value="Genomic_DNA"/>
</dbReference>
<reference evidence="1 2" key="1">
    <citation type="submission" date="2015-09" db="EMBL/GenBank/DDBJ databases">
        <title>Aphanizomenon flos-aquae WA102.</title>
        <authorList>
            <person name="Driscoll C."/>
        </authorList>
    </citation>
    <scope>NUCLEOTIDE SEQUENCE [LARGE SCALE GENOMIC DNA]</scope>
    <source>
        <strain evidence="1">WA102</strain>
    </source>
</reference>
<gene>
    <name evidence="1" type="ORF">AN484_25480</name>
</gene>
<dbReference type="AlphaFoldDB" id="A0A1B7WHX9"/>
<proteinExistence type="predicted"/>
<evidence type="ECO:0000313" key="1">
    <source>
        <dbReference type="EMBL" id="OBQ36769.1"/>
    </source>
</evidence>
<evidence type="ECO:0000313" key="2">
    <source>
        <dbReference type="Proteomes" id="UP000092093"/>
    </source>
</evidence>
<sequence>GARGVCLGPAGTASTAVSAAADAVGFRRRRDARLQPVWLSANCRHRGVFSFRAIAQAGVARSVVAAGHDDSGLSHVGPRDPFSGLVASAGELLHTP</sequence>
<protein>
    <submittedName>
        <fullName evidence="1">Uncharacterized protein</fullName>
    </submittedName>
</protein>
<feature type="non-terminal residue" evidence="1">
    <location>
        <position position="1"/>
    </location>
</feature>